<gene>
    <name evidence="2" type="ORF">Tco_0988973</name>
</gene>
<proteinExistence type="predicted"/>
<evidence type="ECO:0000313" key="3">
    <source>
        <dbReference type="Proteomes" id="UP001151760"/>
    </source>
</evidence>
<protein>
    <submittedName>
        <fullName evidence="2">Uncharacterized protein</fullName>
    </submittedName>
</protein>
<dbReference type="EMBL" id="BQNB010016629">
    <property type="protein sequence ID" value="GJT53919.1"/>
    <property type="molecule type" value="Genomic_DNA"/>
</dbReference>
<sequence>MESVWVYGGGRRLSFIWSAWLFPGRVLPCIQLSLLIDRETALLPLALFRLGLLYLRGILIYLLLGVDASRARGIGVAVPICLSSKGKDIACPSASGSKRKRSAGSSGEVPSLVFAGRPSGLFGPLAIFAYFASFLGDDEAHESHNALGGLCHLETQRRLDGIYLNEVANFHDVSALRFIMSSTMLNRDTRSLFMEVLRLRDEVFNLKRDRSEFTAVVAKLEAKLLCAGGRLSASETALARDLKDENDKLIKEIANLRELSYLVESSKKILKSYVEALRSKCRQFKEKEAVMLAIEANLNTDYTFWPLLADLQGKALSVGRAQALKEAAAMDLGLRLEDMKDYDPDAVET</sequence>
<evidence type="ECO:0000313" key="2">
    <source>
        <dbReference type="EMBL" id="GJT53919.1"/>
    </source>
</evidence>
<comment type="caution">
    <text evidence="2">The sequence shown here is derived from an EMBL/GenBank/DDBJ whole genome shotgun (WGS) entry which is preliminary data.</text>
</comment>
<keyword evidence="1" id="KW-0472">Membrane</keyword>
<organism evidence="2 3">
    <name type="scientific">Tanacetum coccineum</name>
    <dbReference type="NCBI Taxonomy" id="301880"/>
    <lineage>
        <taxon>Eukaryota</taxon>
        <taxon>Viridiplantae</taxon>
        <taxon>Streptophyta</taxon>
        <taxon>Embryophyta</taxon>
        <taxon>Tracheophyta</taxon>
        <taxon>Spermatophyta</taxon>
        <taxon>Magnoliopsida</taxon>
        <taxon>eudicotyledons</taxon>
        <taxon>Gunneridae</taxon>
        <taxon>Pentapetalae</taxon>
        <taxon>asterids</taxon>
        <taxon>campanulids</taxon>
        <taxon>Asterales</taxon>
        <taxon>Asteraceae</taxon>
        <taxon>Asteroideae</taxon>
        <taxon>Anthemideae</taxon>
        <taxon>Anthemidinae</taxon>
        <taxon>Tanacetum</taxon>
    </lineage>
</organism>
<reference evidence="2" key="1">
    <citation type="journal article" date="2022" name="Int. J. Mol. Sci.">
        <title>Draft Genome of Tanacetum Coccineum: Genomic Comparison of Closely Related Tanacetum-Family Plants.</title>
        <authorList>
            <person name="Yamashiro T."/>
            <person name="Shiraishi A."/>
            <person name="Nakayama K."/>
            <person name="Satake H."/>
        </authorList>
    </citation>
    <scope>NUCLEOTIDE SEQUENCE</scope>
</reference>
<feature type="transmembrane region" description="Helical" evidence="1">
    <location>
        <begin position="12"/>
        <end position="36"/>
    </location>
</feature>
<evidence type="ECO:0000256" key="1">
    <source>
        <dbReference type="SAM" id="Phobius"/>
    </source>
</evidence>
<keyword evidence="3" id="KW-1185">Reference proteome</keyword>
<reference evidence="2" key="2">
    <citation type="submission" date="2022-01" db="EMBL/GenBank/DDBJ databases">
        <authorList>
            <person name="Yamashiro T."/>
            <person name="Shiraishi A."/>
            <person name="Satake H."/>
            <person name="Nakayama K."/>
        </authorList>
    </citation>
    <scope>NUCLEOTIDE SEQUENCE</scope>
</reference>
<feature type="transmembrane region" description="Helical" evidence="1">
    <location>
        <begin position="42"/>
        <end position="64"/>
    </location>
</feature>
<keyword evidence="1" id="KW-1133">Transmembrane helix</keyword>
<name>A0ABQ5ESS1_9ASTR</name>
<dbReference type="Proteomes" id="UP001151760">
    <property type="component" value="Unassembled WGS sequence"/>
</dbReference>
<accession>A0ABQ5ESS1</accession>
<keyword evidence="1" id="KW-0812">Transmembrane</keyword>